<proteinExistence type="predicted"/>
<organism evidence="1 2">
    <name type="scientific">Pseudobacteriovorax antillogorgiicola</name>
    <dbReference type="NCBI Taxonomy" id="1513793"/>
    <lineage>
        <taxon>Bacteria</taxon>
        <taxon>Pseudomonadati</taxon>
        <taxon>Bdellovibrionota</taxon>
        <taxon>Oligoflexia</taxon>
        <taxon>Oligoflexales</taxon>
        <taxon>Pseudobacteriovoracaceae</taxon>
        <taxon>Pseudobacteriovorax</taxon>
    </lineage>
</organism>
<accession>A0A1Y6CL00</accession>
<dbReference type="PANTHER" id="PTHR37804:SF1">
    <property type="entry name" value="CDAA REGULATORY PROTEIN CDAR"/>
    <property type="match status" value="1"/>
</dbReference>
<evidence type="ECO:0000313" key="1">
    <source>
        <dbReference type="EMBL" id="SMF69881.1"/>
    </source>
</evidence>
<dbReference type="EMBL" id="FWZT01000025">
    <property type="protein sequence ID" value="SMF69881.1"/>
    <property type="molecule type" value="Genomic_DNA"/>
</dbReference>
<reference evidence="2" key="1">
    <citation type="submission" date="2017-04" db="EMBL/GenBank/DDBJ databases">
        <authorList>
            <person name="Varghese N."/>
            <person name="Submissions S."/>
        </authorList>
    </citation>
    <scope>NUCLEOTIDE SEQUENCE [LARGE SCALE GENOMIC DNA]</scope>
    <source>
        <strain evidence="2">RKEM611</strain>
    </source>
</reference>
<evidence type="ECO:0000313" key="2">
    <source>
        <dbReference type="Proteomes" id="UP000192907"/>
    </source>
</evidence>
<dbReference type="AlphaFoldDB" id="A0A1Y6CL00"/>
<dbReference type="InterPro" id="IPR053154">
    <property type="entry name" value="c-di-AMP_regulator"/>
</dbReference>
<sequence>MSKLLQLLVRNFWFKLLSLFLALLVWGIIQGELVHEESKEIRVNLQLPPGYTIRGDVTRTKAAMVRGPKVWMIDVPKILVADVAVPSGKQGRIRLRLDKGKVKGWNERLSLVIHDPYIEIFVDRQIERTVRIKEILQGTPAEGYIIEKITLDPQIVSLKGVREDLLKVRQVVTEPIDISEIKENRTIEAKLISPGRGINALSAEKVKVFLQVGDSKINKRFGNIPVEIVGSEFLTKVKPSFVSIMVQGTPDILNFIKRSDFKAFIEAQGLRPGRYEQDIKVQIPSDTVLIEAFPEKGIVSILKKKKSD</sequence>
<protein>
    <submittedName>
        <fullName evidence="1">YbbR-like protein</fullName>
    </submittedName>
</protein>
<keyword evidence="2" id="KW-1185">Reference proteome</keyword>
<dbReference type="Gene3D" id="2.170.120.40">
    <property type="entry name" value="YbbR-like domain"/>
    <property type="match status" value="1"/>
</dbReference>
<dbReference type="Pfam" id="PF07949">
    <property type="entry name" value="YbbR"/>
    <property type="match status" value="1"/>
</dbReference>
<dbReference type="OrthoDB" id="5293749at2"/>
<dbReference type="RefSeq" id="WP_132324073.1">
    <property type="nucleotide sequence ID" value="NZ_FWZT01000025.1"/>
</dbReference>
<gene>
    <name evidence="1" type="ORF">SAMN06296036_12561</name>
</gene>
<name>A0A1Y6CL00_9BACT</name>
<dbReference type="InterPro" id="IPR012505">
    <property type="entry name" value="YbbR"/>
</dbReference>
<dbReference type="Proteomes" id="UP000192907">
    <property type="component" value="Unassembled WGS sequence"/>
</dbReference>
<dbReference type="STRING" id="1513793.SAMN06296036_12561"/>
<dbReference type="PANTHER" id="PTHR37804">
    <property type="entry name" value="CDAA REGULATORY PROTEIN CDAR"/>
    <property type="match status" value="1"/>
</dbReference>
<dbReference type="Gene3D" id="2.170.120.30">
    <property type="match status" value="1"/>
</dbReference>